<proteinExistence type="predicted"/>
<accession>A0ACC0JY39</accession>
<name>A0ACC0JY39_CHOFU</name>
<gene>
    <name evidence="1" type="ORF">MSG28_007510</name>
</gene>
<sequence>MVVPSLASVDASLLALVVEATSVVLGDESVVLGDASVVLGDDSVVLGDDSVVLGDASLVLSLSPLPSVGSTAFVVDAASTETAGGASVQSNGAEENIDHGDSTPEKLETEEYISSRKEHQKPTTIKETKSEQDIQIPVAVVYEPEAPYYHKSRPKIQRVSSKRRKVQNPTLVEPTVVEKQIEEGKKTKISAQENENTLNSRVPDKKERFSNNEKRQLYNNTNPFIYSYEGGDGTKAFEKGQLKTFDDDNAGEAVSGSFSYTAKDGNEYSLSYTADENGYRPVGAHLPTPPPIPPAIARALAYLATKPTAEPVTKSLFEADYS</sequence>
<keyword evidence="2" id="KW-1185">Reference proteome</keyword>
<evidence type="ECO:0000313" key="1">
    <source>
        <dbReference type="EMBL" id="KAI8428870.1"/>
    </source>
</evidence>
<dbReference type="EMBL" id="CM046112">
    <property type="protein sequence ID" value="KAI8428870.1"/>
    <property type="molecule type" value="Genomic_DNA"/>
</dbReference>
<comment type="caution">
    <text evidence="1">The sequence shown here is derived from an EMBL/GenBank/DDBJ whole genome shotgun (WGS) entry which is preliminary data.</text>
</comment>
<organism evidence="1 2">
    <name type="scientific">Choristoneura fumiferana</name>
    <name type="common">Spruce budworm moth</name>
    <name type="synonym">Archips fumiferana</name>
    <dbReference type="NCBI Taxonomy" id="7141"/>
    <lineage>
        <taxon>Eukaryota</taxon>
        <taxon>Metazoa</taxon>
        <taxon>Ecdysozoa</taxon>
        <taxon>Arthropoda</taxon>
        <taxon>Hexapoda</taxon>
        <taxon>Insecta</taxon>
        <taxon>Pterygota</taxon>
        <taxon>Neoptera</taxon>
        <taxon>Endopterygota</taxon>
        <taxon>Lepidoptera</taxon>
        <taxon>Glossata</taxon>
        <taxon>Ditrysia</taxon>
        <taxon>Tortricoidea</taxon>
        <taxon>Tortricidae</taxon>
        <taxon>Tortricinae</taxon>
        <taxon>Choristoneura</taxon>
    </lineage>
</organism>
<reference evidence="1 2" key="1">
    <citation type="journal article" date="2022" name="Genome Biol. Evol.">
        <title>The Spruce Budworm Genome: Reconstructing the Evolutionary History of Antifreeze Proteins.</title>
        <authorList>
            <person name="Beliveau C."/>
            <person name="Gagne P."/>
            <person name="Picq S."/>
            <person name="Vernygora O."/>
            <person name="Keeling C.I."/>
            <person name="Pinkney K."/>
            <person name="Doucet D."/>
            <person name="Wen F."/>
            <person name="Johnston J.S."/>
            <person name="Maaroufi H."/>
            <person name="Boyle B."/>
            <person name="Laroche J."/>
            <person name="Dewar K."/>
            <person name="Juretic N."/>
            <person name="Blackburn G."/>
            <person name="Nisole A."/>
            <person name="Brunet B."/>
            <person name="Brandao M."/>
            <person name="Lumley L."/>
            <person name="Duan J."/>
            <person name="Quan G."/>
            <person name="Lucarotti C.J."/>
            <person name="Roe A.D."/>
            <person name="Sperling F.A.H."/>
            <person name="Levesque R.C."/>
            <person name="Cusson M."/>
        </authorList>
    </citation>
    <scope>NUCLEOTIDE SEQUENCE [LARGE SCALE GENOMIC DNA]</scope>
    <source>
        <strain evidence="1">Glfc:IPQL:Cfum</strain>
    </source>
</reference>
<protein>
    <submittedName>
        <fullName evidence="1">Uncharacterized protein</fullName>
    </submittedName>
</protein>
<evidence type="ECO:0000313" key="2">
    <source>
        <dbReference type="Proteomes" id="UP001064048"/>
    </source>
</evidence>
<dbReference type="Proteomes" id="UP001064048">
    <property type="component" value="Chromosome 12"/>
</dbReference>